<keyword evidence="2" id="KW-1133">Transmembrane helix</keyword>
<feature type="transmembrane region" description="Helical" evidence="2">
    <location>
        <begin position="18"/>
        <end position="39"/>
    </location>
</feature>
<feature type="compositionally biased region" description="Polar residues" evidence="1">
    <location>
        <begin position="92"/>
        <end position="105"/>
    </location>
</feature>
<accession>A0AAJ1X5N3</accession>
<evidence type="ECO:0000313" key="4">
    <source>
        <dbReference type="Proteomes" id="UP001227162"/>
    </source>
</evidence>
<evidence type="ECO:0000256" key="1">
    <source>
        <dbReference type="SAM" id="MobiDB-lite"/>
    </source>
</evidence>
<proteinExistence type="predicted"/>
<comment type="caution">
    <text evidence="3">The sequence shown here is derived from an EMBL/GenBank/DDBJ whole genome shotgun (WGS) entry which is preliminary data.</text>
</comment>
<reference evidence="3" key="1">
    <citation type="submission" date="2022-07" db="EMBL/GenBank/DDBJ databases">
        <authorList>
            <person name="Otstavnykh N."/>
            <person name="Isaeva M."/>
            <person name="Bystritskaya E."/>
        </authorList>
    </citation>
    <scope>NUCLEOTIDE SEQUENCE</scope>
    <source>
        <strain evidence="3">10Alg 79</strain>
    </source>
</reference>
<dbReference type="AlphaFoldDB" id="A0AAJ1X5N3"/>
<protein>
    <submittedName>
        <fullName evidence="3">Uncharacterized protein</fullName>
    </submittedName>
</protein>
<dbReference type="EMBL" id="JANFFA010000004">
    <property type="protein sequence ID" value="MDQ2095423.1"/>
    <property type="molecule type" value="Genomic_DNA"/>
</dbReference>
<keyword evidence="2" id="KW-0472">Membrane</keyword>
<feature type="region of interest" description="Disordered" evidence="1">
    <location>
        <begin position="45"/>
        <end position="68"/>
    </location>
</feature>
<dbReference type="Proteomes" id="UP001227162">
    <property type="component" value="Unassembled WGS sequence"/>
</dbReference>
<sequence>MSAPDTNIKKQRNEHKPALSGIVGGLIVVAGLFVAYLGYTAYQGGTPVTPEEQTRWGNGDPVENQPTVTPEMAVSPALEGGVQGAENDLATPMQNDAMTDSQTMTPGAARADVEAATPDTTQRVVE</sequence>
<keyword evidence="2" id="KW-0812">Transmembrane</keyword>
<evidence type="ECO:0000256" key="2">
    <source>
        <dbReference type="SAM" id="Phobius"/>
    </source>
</evidence>
<feature type="region of interest" description="Disordered" evidence="1">
    <location>
        <begin position="80"/>
        <end position="126"/>
    </location>
</feature>
<organism evidence="3 4">
    <name type="scientific">Rhodalgimonas zhirmunskyi</name>
    <dbReference type="NCBI Taxonomy" id="2964767"/>
    <lineage>
        <taxon>Bacteria</taxon>
        <taxon>Pseudomonadati</taxon>
        <taxon>Pseudomonadota</taxon>
        <taxon>Alphaproteobacteria</taxon>
        <taxon>Rhodobacterales</taxon>
        <taxon>Roseobacteraceae</taxon>
        <taxon>Rhodalgimonas</taxon>
    </lineage>
</organism>
<gene>
    <name evidence="3" type="ORF">NOI20_14990</name>
</gene>
<evidence type="ECO:0000313" key="3">
    <source>
        <dbReference type="EMBL" id="MDQ2095423.1"/>
    </source>
</evidence>
<reference evidence="3" key="2">
    <citation type="submission" date="2023-04" db="EMBL/GenBank/DDBJ databases">
        <title>'Rhodoalgimonas zhirmunskyi' gen. nov., isolated from a red alga.</title>
        <authorList>
            <person name="Nedashkovskaya O.I."/>
            <person name="Otstavnykh N.Y."/>
            <person name="Bystritskaya E.P."/>
            <person name="Balabanova L.A."/>
            <person name="Isaeva M.P."/>
        </authorList>
    </citation>
    <scope>NUCLEOTIDE SEQUENCE</scope>
    <source>
        <strain evidence="3">10Alg 79</strain>
    </source>
</reference>
<keyword evidence="4" id="KW-1185">Reference proteome</keyword>
<dbReference type="RefSeq" id="WP_317627041.1">
    <property type="nucleotide sequence ID" value="NZ_JANFFA010000004.1"/>
</dbReference>
<name>A0AAJ1X5N3_9RHOB</name>